<dbReference type="InterPro" id="IPR013094">
    <property type="entry name" value="AB_hydrolase_3"/>
</dbReference>
<dbReference type="PROSITE" id="PS01174">
    <property type="entry name" value="LIPASE_GDXG_SER"/>
    <property type="match status" value="1"/>
</dbReference>
<dbReference type="PANTHER" id="PTHR48081:SF8">
    <property type="entry name" value="ALPHA_BETA HYDROLASE FOLD-3 DOMAIN-CONTAINING PROTEIN-RELATED"/>
    <property type="match status" value="1"/>
</dbReference>
<dbReference type="InterPro" id="IPR002168">
    <property type="entry name" value="Lipase_GDXG_HIS_AS"/>
</dbReference>
<feature type="domain" description="Alpha/beta hydrolase fold-3" evidence="5">
    <location>
        <begin position="69"/>
        <end position="275"/>
    </location>
</feature>
<dbReference type="InterPro" id="IPR033140">
    <property type="entry name" value="Lipase_GDXG_put_SER_AS"/>
</dbReference>
<evidence type="ECO:0000313" key="7">
    <source>
        <dbReference type="Proteomes" id="UP001596409"/>
    </source>
</evidence>
<evidence type="ECO:0000259" key="5">
    <source>
        <dbReference type="Pfam" id="PF07859"/>
    </source>
</evidence>
<evidence type="ECO:0000313" key="6">
    <source>
        <dbReference type="EMBL" id="MFC7013978.1"/>
    </source>
</evidence>
<feature type="active site" evidence="3">
    <location>
        <position position="147"/>
    </location>
</feature>
<dbReference type="Gene3D" id="3.40.50.1820">
    <property type="entry name" value="alpha/beta hydrolase"/>
    <property type="match status" value="1"/>
</dbReference>
<sequence>MSAGFPDPALGPIEPAAIRQAARSGARSRPARPLPRVTDRYVPGPAGAPEVRVRIYEPVAASASPLPAVVFFHGGGWVLCDLDTHDGICRELAYRAGAVVVSVDYRRAPEHRFPSAAEDAYAVTAWVSGQAAALGCDPTRLAVAGDSSGGNLAAAVTLMARDRGGPVIAAQLLAYPVLDHRMETRSYATYGTGFFHTTAHMRWYWEQYLGADGDGSDPYASPGLAADLTGLPPAVVLLPECDPLRDDGLRYARRLESAGVATELCLWPGVFHGFLGLGGLLPQADQALTGAARALCAALASAEREQ</sequence>
<comment type="caution">
    <text evidence="6">The sequence shown here is derived from an EMBL/GenBank/DDBJ whole genome shotgun (WGS) entry which is preliminary data.</text>
</comment>
<keyword evidence="2 6" id="KW-0378">Hydrolase</keyword>
<dbReference type="Pfam" id="PF07859">
    <property type="entry name" value="Abhydrolase_3"/>
    <property type="match status" value="1"/>
</dbReference>
<dbReference type="InterPro" id="IPR050300">
    <property type="entry name" value="GDXG_lipolytic_enzyme"/>
</dbReference>
<evidence type="ECO:0000256" key="3">
    <source>
        <dbReference type="PROSITE-ProRule" id="PRU10038"/>
    </source>
</evidence>
<name>A0ABW2E6C1_9ACTN</name>
<reference evidence="7" key="1">
    <citation type="journal article" date="2019" name="Int. J. Syst. Evol. Microbiol.">
        <title>The Global Catalogue of Microorganisms (GCM) 10K type strain sequencing project: providing services to taxonomists for standard genome sequencing and annotation.</title>
        <authorList>
            <consortium name="The Broad Institute Genomics Platform"/>
            <consortium name="The Broad Institute Genome Sequencing Center for Infectious Disease"/>
            <person name="Wu L."/>
            <person name="Ma J."/>
        </authorList>
    </citation>
    <scope>NUCLEOTIDE SEQUENCE [LARGE SCALE GENOMIC DNA]</scope>
    <source>
        <strain evidence="7">JCM 4855</strain>
    </source>
</reference>
<dbReference type="PANTHER" id="PTHR48081">
    <property type="entry name" value="AB HYDROLASE SUPERFAMILY PROTEIN C4A8.06C"/>
    <property type="match status" value="1"/>
</dbReference>
<dbReference type="GO" id="GO:0016787">
    <property type="term" value="F:hydrolase activity"/>
    <property type="evidence" value="ECO:0007669"/>
    <property type="project" value="UniProtKB-KW"/>
</dbReference>
<evidence type="ECO:0000256" key="1">
    <source>
        <dbReference type="ARBA" id="ARBA00010515"/>
    </source>
</evidence>
<dbReference type="PROSITE" id="PS01173">
    <property type="entry name" value="LIPASE_GDXG_HIS"/>
    <property type="match status" value="1"/>
</dbReference>
<dbReference type="SUPFAM" id="SSF53474">
    <property type="entry name" value="alpha/beta-Hydrolases"/>
    <property type="match status" value="1"/>
</dbReference>
<proteinExistence type="inferred from homology"/>
<evidence type="ECO:0000256" key="2">
    <source>
        <dbReference type="ARBA" id="ARBA00022801"/>
    </source>
</evidence>
<dbReference type="RefSeq" id="WP_189879562.1">
    <property type="nucleotide sequence ID" value="NZ_BMWA01000034.1"/>
</dbReference>
<dbReference type="EMBL" id="JBHSYM010000042">
    <property type="protein sequence ID" value="MFC7013978.1"/>
    <property type="molecule type" value="Genomic_DNA"/>
</dbReference>
<gene>
    <name evidence="6" type="ORF">ACFQMH_20065</name>
</gene>
<dbReference type="InterPro" id="IPR029058">
    <property type="entry name" value="AB_hydrolase_fold"/>
</dbReference>
<dbReference type="Proteomes" id="UP001596409">
    <property type="component" value="Unassembled WGS sequence"/>
</dbReference>
<evidence type="ECO:0000256" key="4">
    <source>
        <dbReference type="SAM" id="MobiDB-lite"/>
    </source>
</evidence>
<organism evidence="6 7">
    <name type="scientific">Streptomyces viridiviolaceus</name>
    <dbReference type="NCBI Taxonomy" id="68282"/>
    <lineage>
        <taxon>Bacteria</taxon>
        <taxon>Bacillati</taxon>
        <taxon>Actinomycetota</taxon>
        <taxon>Actinomycetes</taxon>
        <taxon>Kitasatosporales</taxon>
        <taxon>Streptomycetaceae</taxon>
        <taxon>Streptomyces</taxon>
    </lineage>
</organism>
<accession>A0ABW2E6C1</accession>
<protein>
    <submittedName>
        <fullName evidence="6">Alpha/beta hydrolase</fullName>
    </submittedName>
</protein>
<keyword evidence="7" id="KW-1185">Reference proteome</keyword>
<feature type="region of interest" description="Disordered" evidence="4">
    <location>
        <begin position="21"/>
        <end position="41"/>
    </location>
</feature>
<comment type="similarity">
    <text evidence="1">Belongs to the 'GDXG' lipolytic enzyme family.</text>
</comment>